<organism evidence="2 7">
    <name type="scientific">Betta splendens</name>
    <name type="common">Siamese fighting fish</name>
    <dbReference type="NCBI Taxonomy" id="158456"/>
    <lineage>
        <taxon>Eukaryota</taxon>
        <taxon>Metazoa</taxon>
        <taxon>Chordata</taxon>
        <taxon>Craniata</taxon>
        <taxon>Vertebrata</taxon>
        <taxon>Euteleostomi</taxon>
        <taxon>Actinopterygii</taxon>
        <taxon>Neopterygii</taxon>
        <taxon>Teleostei</taxon>
        <taxon>Neoteleostei</taxon>
        <taxon>Acanthomorphata</taxon>
        <taxon>Anabantaria</taxon>
        <taxon>Anabantiformes</taxon>
        <taxon>Anabantoidei</taxon>
        <taxon>Osphronemidae</taxon>
        <taxon>Betta</taxon>
    </lineage>
</organism>
<gene>
    <name evidence="3 4 5 6 7 8 9 10 11" type="primary">mycbpap</name>
</gene>
<dbReference type="RefSeq" id="XP_029005055.1">
    <property type="nucleotide sequence ID" value="XM_029149222.3"/>
</dbReference>
<evidence type="ECO:0000313" key="3">
    <source>
        <dbReference type="RefSeq" id="XP_029004987.1"/>
    </source>
</evidence>
<feature type="compositionally biased region" description="Basic and acidic residues" evidence="1">
    <location>
        <begin position="635"/>
        <end position="670"/>
    </location>
</feature>
<dbReference type="RefSeq" id="XP_029004987.1">
    <property type="nucleotide sequence ID" value="XM_029149154.3"/>
</dbReference>
<dbReference type="Pfam" id="PF14646">
    <property type="entry name" value="MYCBPAP"/>
    <property type="match status" value="1"/>
</dbReference>
<keyword evidence="2" id="KW-1185">Reference proteome</keyword>
<evidence type="ECO:0000313" key="4">
    <source>
        <dbReference type="RefSeq" id="XP_029004996.1"/>
    </source>
</evidence>
<dbReference type="RefSeq" id="XP_029005046.1">
    <property type="nucleotide sequence ID" value="XM_029149213.2"/>
</dbReference>
<name>A0A6P7MEK7_BETSP</name>
<dbReference type="PANTHER" id="PTHR48421">
    <property type="entry name" value="MYCBP-ASSOCIATED PROTEIN"/>
    <property type="match status" value="1"/>
</dbReference>
<proteinExistence type="predicted"/>
<evidence type="ECO:0000313" key="7">
    <source>
        <dbReference type="RefSeq" id="XP_029005027.1"/>
    </source>
</evidence>
<dbReference type="KEGG" id="bspl:114854588"/>
<protein>
    <submittedName>
        <fullName evidence="3 4">MYCBP-associated protein isoform X1</fullName>
    </submittedName>
</protein>
<evidence type="ECO:0000313" key="6">
    <source>
        <dbReference type="RefSeq" id="XP_029005019.1"/>
    </source>
</evidence>
<dbReference type="Proteomes" id="UP000515150">
    <property type="component" value="Chromosome 1"/>
</dbReference>
<dbReference type="PANTHER" id="PTHR48421:SF1">
    <property type="entry name" value="MYCBP-ASSOCIATED PROTEIN"/>
    <property type="match status" value="1"/>
</dbReference>
<evidence type="ECO:0000313" key="9">
    <source>
        <dbReference type="RefSeq" id="XP_029005046.1"/>
    </source>
</evidence>
<dbReference type="RefSeq" id="XP_029005010.1">
    <property type="nucleotide sequence ID" value="XM_029149177.3"/>
</dbReference>
<dbReference type="RefSeq" id="XP_029004996.1">
    <property type="nucleotide sequence ID" value="XM_029149163.3"/>
</dbReference>
<evidence type="ECO:0000313" key="10">
    <source>
        <dbReference type="RefSeq" id="XP_029005055.1"/>
    </source>
</evidence>
<reference evidence="3 4" key="1">
    <citation type="submission" date="2025-04" db="UniProtKB">
        <authorList>
            <consortium name="RefSeq"/>
        </authorList>
    </citation>
    <scope>IDENTIFICATION</scope>
</reference>
<sequence length="779" mass="88320">MARVGETQPADEVGNLIREVVAQTVNLHSDSQPLDCPGIRFDDQGMIVPHSILGDLEDFRKFLEAKGETELLKRIPASQTNPEKAFEAAVRNHTERVMRGVPSAHRNTQSNALHHWHTHMGQRRRQQAHLSDRLNRPVENLLMNQDIHFRETQEQKEFLSQAMPDIHSGYGYRVGSEFWSLPQRYGDDISGITATLTQTEQGRRGPVTHVGQPRSIRQESGIMSAESTTFPHWNWSDHLLQQCQELQHTDMKKPDISGLEVIGCGRPLAAVTVGPSPVVETQTEEHSEMKKENLDNLAQADDAVSDTLNIPVLRFCGQLASWTGSSSSNQKEVGISTTINFEVVTGKIASAHLELQNVGSTAIFYSWQQIHIPSSFPHLQLQSRRKENCFYFNTSPNVILPGATRHVEFLFKSELAGVKTELWQLNTHPVLLQGAAMQVKLKGYALHQDRTADQRLHLQMMLEKKVTQKMCRSIMYEMLQGVQTPERPSSPAELYITEEEEFARKNPKWQYCDKAVGQLKTLWLEVNPGHTWDLSVDTLLQAILSLPLQQSAQDTIIREQGLSRLNSLLLQLCEPSHMKHNHRTPEILLNQLWRDLLDAMADEATQLRRLLGLPVNETWIDKKDETLDSDADVADVRNKDEKRDKKAGAAAKEERNGMKSRLKDDNKGEAKLAATEKLVEKKRKGEKRDDVGRGKAKQNQGKEPGVAPETLPGSTRREAPQEQNVDLARISIYKTFLHKKVYALMEDLVDTFCDLMDEEHEQDTLLQYIQNNSYIINNS</sequence>
<dbReference type="RefSeq" id="XP_040926622.1">
    <property type="nucleotide sequence ID" value="XM_041070688.2"/>
</dbReference>
<dbReference type="CTD" id="84073"/>
<evidence type="ECO:0000313" key="2">
    <source>
        <dbReference type="Proteomes" id="UP000515150"/>
    </source>
</evidence>
<dbReference type="InterPro" id="IPR032707">
    <property type="entry name" value="MYCBPAP"/>
</dbReference>
<evidence type="ECO:0000313" key="5">
    <source>
        <dbReference type="RefSeq" id="XP_029005010.1"/>
    </source>
</evidence>
<dbReference type="RefSeq" id="XP_029005027.1">
    <property type="nucleotide sequence ID" value="XM_029149194.3"/>
</dbReference>
<dbReference type="RefSeq" id="XP_029005037.1">
    <property type="nucleotide sequence ID" value="XM_029149204.2"/>
</dbReference>
<feature type="region of interest" description="Disordered" evidence="1">
    <location>
        <begin position="635"/>
        <end position="722"/>
    </location>
</feature>
<dbReference type="RefSeq" id="XP_029005019.1">
    <property type="nucleotide sequence ID" value="XM_029149186.3"/>
</dbReference>
<dbReference type="AlphaFoldDB" id="A0A6P7MEK7"/>
<evidence type="ECO:0000256" key="1">
    <source>
        <dbReference type="SAM" id="MobiDB-lite"/>
    </source>
</evidence>
<dbReference type="GeneID" id="114854588"/>
<accession>A0A6P7MEK7</accession>
<dbReference type="GeneTree" id="ENSGT00640000091565"/>
<evidence type="ECO:0000313" key="8">
    <source>
        <dbReference type="RefSeq" id="XP_029005037.1"/>
    </source>
</evidence>
<evidence type="ECO:0000313" key="11">
    <source>
        <dbReference type="RefSeq" id="XP_040926622.1"/>
    </source>
</evidence>
<dbReference type="OrthoDB" id="10263316at2759"/>